<feature type="compositionally biased region" description="Pro residues" evidence="14">
    <location>
        <begin position="474"/>
        <end position="491"/>
    </location>
</feature>
<evidence type="ECO:0000256" key="5">
    <source>
        <dbReference type="ARBA" id="ARBA00022723"/>
    </source>
</evidence>
<dbReference type="InterPro" id="IPR003078">
    <property type="entry name" value="Retinoic_acid_rcpt"/>
</dbReference>
<evidence type="ECO:0000259" key="16">
    <source>
        <dbReference type="PROSITE" id="PS51843"/>
    </source>
</evidence>
<dbReference type="InterPro" id="IPR000536">
    <property type="entry name" value="Nucl_hrmn_rcpt_lig-bd"/>
</dbReference>
<dbReference type="PRINTS" id="PR00047">
    <property type="entry name" value="STROIDFINGER"/>
</dbReference>
<evidence type="ECO:0000256" key="12">
    <source>
        <dbReference type="ARBA" id="ARBA00023242"/>
    </source>
</evidence>
<dbReference type="FunFam" id="3.30.50.10:FF:000004">
    <property type="entry name" value="Retinoic acid receptor beta isoform"/>
    <property type="match status" value="1"/>
</dbReference>
<dbReference type="Ensembl" id="ENSCSET00000021306.1">
    <property type="protein sequence ID" value="ENSCSEP00000021034.1"/>
    <property type="gene ID" value="ENSCSEG00000013437.1"/>
</dbReference>
<dbReference type="GO" id="GO:0001889">
    <property type="term" value="P:liver development"/>
    <property type="evidence" value="ECO:0007669"/>
    <property type="project" value="UniProtKB-ARBA"/>
</dbReference>
<keyword evidence="7 13" id="KW-0862">Zinc</keyword>
<dbReference type="PROSITE" id="PS51843">
    <property type="entry name" value="NR_LBD"/>
    <property type="match status" value="1"/>
</dbReference>
<comment type="subcellular location">
    <subcellularLocation>
        <location evidence="2">Cytoplasm</location>
    </subcellularLocation>
    <subcellularLocation>
        <location evidence="1 13">Nucleus</location>
    </subcellularLocation>
</comment>
<dbReference type="GO" id="GO:0005634">
    <property type="term" value="C:nucleus"/>
    <property type="evidence" value="ECO:0007669"/>
    <property type="project" value="UniProtKB-SubCell"/>
</dbReference>
<protein>
    <submittedName>
        <fullName evidence="17">Retinoic acid receptor alpha</fullName>
    </submittedName>
</protein>
<dbReference type="GO" id="GO:0048384">
    <property type="term" value="P:retinoic acid receptor signaling pathway"/>
    <property type="evidence" value="ECO:0007669"/>
    <property type="project" value="InterPro"/>
</dbReference>
<dbReference type="InterPro" id="IPR013088">
    <property type="entry name" value="Znf_NHR/GATA"/>
</dbReference>
<evidence type="ECO:0000256" key="6">
    <source>
        <dbReference type="ARBA" id="ARBA00022771"/>
    </source>
</evidence>
<dbReference type="PROSITE" id="PS00031">
    <property type="entry name" value="NUCLEAR_REC_DBD_1"/>
    <property type="match status" value="1"/>
</dbReference>
<comment type="similarity">
    <text evidence="3">Belongs to the nuclear hormone receptor family. NR1 subfamily.</text>
</comment>
<comment type="subunit">
    <text evidence="4">Heterodimer; with an rxr molecule. Binds DNA preferentially as a rar/rxr heterodimer.</text>
</comment>
<dbReference type="InterPro" id="IPR001628">
    <property type="entry name" value="Znf_hrmn_rcpt"/>
</dbReference>
<proteinExistence type="inferred from homology"/>
<dbReference type="CDD" id="cd06937">
    <property type="entry name" value="NR_LBD_RAR"/>
    <property type="match status" value="1"/>
</dbReference>
<reference evidence="17" key="2">
    <citation type="submission" date="2025-08" db="UniProtKB">
        <authorList>
            <consortium name="Ensembl"/>
        </authorList>
    </citation>
    <scope>IDENTIFICATION</scope>
</reference>
<dbReference type="PROSITE" id="PS51030">
    <property type="entry name" value="NUCLEAR_REC_DBD_2"/>
    <property type="match status" value="1"/>
</dbReference>
<dbReference type="RefSeq" id="XP_008328834.1">
    <property type="nucleotide sequence ID" value="XM_008330612.2"/>
</dbReference>
<dbReference type="SMART" id="SM00399">
    <property type="entry name" value="ZnF_C4"/>
    <property type="match status" value="1"/>
</dbReference>
<dbReference type="GO" id="GO:0005667">
    <property type="term" value="C:transcription regulator complex"/>
    <property type="evidence" value="ECO:0007669"/>
    <property type="project" value="TreeGrafter"/>
</dbReference>
<sequence length="491" mass="54573">MYESVDVVGLSPSPGRSSSPSPGSFLSMDYYHRPPGLGADKVLLAGVGGLQRTFGGSLVSSRHWSGSCHSIETESTSSGEDLLVPSPPSPPPPPRVYKPCFVCQDKSSGYHYGVSACEGCKGFFRRSIQKNMVYTCHRDKVCVINKVTRNRCQSCRLQKCFDVGMSKELVRNDRTKKKKEEKRQVEVETYVLSADTELMIDQVRRAHQDTFPSLCQLGKYTTSNSSEHRVSLDVSLWDKFSELSTKCIIKTVEFAKQLPGFTTLSIADQITLLKAACLDILVLRICTRYTPDKDTMTFSDGLTLNRTQMHNAGFGPLTDLVFSFANQLLPLEMDDAETGLLSAICLLCGDRQDLEEPEKVDVLQEPMLEALKIYVRRRRPDKPCMFPKILMKITDLRSISVKGAERVVTLKMEIPGSMPPLIQEMLENSEGLDSHGTAGEKGGVKCRGEVREEEDKDVRSRRKSPSRRASPFLRPSPSPRSPSSPSSPPCT</sequence>
<dbReference type="STRING" id="244447.ENSCSEP00000021034"/>
<keyword evidence="12 13" id="KW-0539">Nucleus</keyword>
<feature type="compositionally biased region" description="Low complexity" evidence="14">
    <location>
        <begin position="11"/>
        <end position="22"/>
    </location>
</feature>
<keyword evidence="9 13" id="KW-0238">DNA-binding</keyword>
<dbReference type="KEGG" id="csem:103393600"/>
<evidence type="ECO:0000256" key="13">
    <source>
        <dbReference type="RuleBase" id="RU004334"/>
    </source>
</evidence>
<dbReference type="Pfam" id="PF00104">
    <property type="entry name" value="Hormone_recep"/>
    <property type="match status" value="1"/>
</dbReference>
<dbReference type="GO" id="GO:0008270">
    <property type="term" value="F:zinc ion binding"/>
    <property type="evidence" value="ECO:0007669"/>
    <property type="project" value="UniProtKB-KW"/>
</dbReference>
<dbReference type="SUPFAM" id="SSF57716">
    <property type="entry name" value="Glucocorticoid receptor-like (DNA-binding domain)"/>
    <property type="match status" value="1"/>
</dbReference>
<evidence type="ECO:0000256" key="8">
    <source>
        <dbReference type="ARBA" id="ARBA00023015"/>
    </source>
</evidence>
<dbReference type="GeneID" id="103393600"/>
<evidence type="ECO:0000313" key="17">
    <source>
        <dbReference type="Ensembl" id="ENSCSEP00000021034.1"/>
    </source>
</evidence>
<dbReference type="GO" id="GO:0071376">
    <property type="term" value="P:cellular response to corticotropin-releasing hormone stimulus"/>
    <property type="evidence" value="ECO:0007669"/>
    <property type="project" value="TreeGrafter"/>
</dbReference>
<dbReference type="InterPro" id="IPR001723">
    <property type="entry name" value="Nuclear_hrmn_rcpt"/>
</dbReference>
<dbReference type="Gene3D" id="3.30.50.10">
    <property type="entry name" value="Erythroid Transcription Factor GATA-1, subunit A"/>
    <property type="match status" value="1"/>
</dbReference>
<evidence type="ECO:0000256" key="3">
    <source>
        <dbReference type="ARBA" id="ARBA00008092"/>
    </source>
</evidence>
<evidence type="ECO:0000256" key="2">
    <source>
        <dbReference type="ARBA" id="ARBA00004496"/>
    </source>
</evidence>
<keyword evidence="8 13" id="KW-0805">Transcription regulation</keyword>
<dbReference type="GO" id="GO:0000978">
    <property type="term" value="F:RNA polymerase II cis-regulatory region sequence-specific DNA binding"/>
    <property type="evidence" value="ECO:0007669"/>
    <property type="project" value="TreeGrafter"/>
</dbReference>
<reference evidence="17" key="3">
    <citation type="submission" date="2025-09" db="UniProtKB">
        <authorList>
            <consortium name="Ensembl"/>
        </authorList>
    </citation>
    <scope>IDENTIFICATION</scope>
</reference>
<keyword evidence="6 13" id="KW-0863">Zinc-finger</keyword>
<feature type="region of interest" description="Disordered" evidence="14">
    <location>
        <begin position="431"/>
        <end position="491"/>
    </location>
</feature>
<keyword evidence="11 13" id="KW-0675">Receptor</keyword>
<feature type="domain" description="NR LBD" evidence="16">
    <location>
        <begin position="195"/>
        <end position="429"/>
    </location>
</feature>
<dbReference type="SUPFAM" id="SSF48508">
    <property type="entry name" value="Nuclear receptor ligand-binding domain"/>
    <property type="match status" value="1"/>
</dbReference>
<dbReference type="Proteomes" id="UP000265120">
    <property type="component" value="Chromosome 17"/>
</dbReference>
<dbReference type="OrthoDB" id="6081310at2759"/>
<dbReference type="Pfam" id="PF00105">
    <property type="entry name" value="zf-C4"/>
    <property type="match status" value="1"/>
</dbReference>
<dbReference type="InterPro" id="IPR047159">
    <property type="entry name" value="NR_DBD_RAR"/>
</dbReference>
<dbReference type="SMART" id="SM00430">
    <property type="entry name" value="HOLI"/>
    <property type="match status" value="1"/>
</dbReference>
<name>A0A3P8W339_CYNSE</name>
<evidence type="ECO:0000256" key="4">
    <source>
        <dbReference type="ARBA" id="ARBA00011431"/>
    </source>
</evidence>
<evidence type="ECO:0000259" key="15">
    <source>
        <dbReference type="PROSITE" id="PS51030"/>
    </source>
</evidence>
<dbReference type="OMA" id="ENCTINK"/>
<evidence type="ECO:0000256" key="10">
    <source>
        <dbReference type="ARBA" id="ARBA00023163"/>
    </source>
</evidence>
<reference evidence="17 18" key="1">
    <citation type="journal article" date="2014" name="Nat. Genet.">
        <title>Whole-genome sequence of a flatfish provides insights into ZW sex chromosome evolution and adaptation to a benthic lifestyle.</title>
        <authorList>
            <person name="Chen S."/>
            <person name="Zhang G."/>
            <person name="Shao C."/>
            <person name="Huang Q."/>
            <person name="Liu G."/>
            <person name="Zhang P."/>
            <person name="Song W."/>
            <person name="An N."/>
            <person name="Chalopin D."/>
            <person name="Volff J.N."/>
            <person name="Hong Y."/>
            <person name="Li Q."/>
            <person name="Sha Z."/>
            <person name="Zhou H."/>
            <person name="Xie M."/>
            <person name="Yu Q."/>
            <person name="Liu Y."/>
            <person name="Xiang H."/>
            <person name="Wang N."/>
            <person name="Wu K."/>
            <person name="Yang C."/>
            <person name="Zhou Q."/>
            <person name="Liao X."/>
            <person name="Yang L."/>
            <person name="Hu Q."/>
            <person name="Zhang J."/>
            <person name="Meng L."/>
            <person name="Jin L."/>
            <person name="Tian Y."/>
            <person name="Lian J."/>
            <person name="Yang J."/>
            <person name="Miao G."/>
            <person name="Liu S."/>
            <person name="Liang Z."/>
            <person name="Yan F."/>
            <person name="Li Y."/>
            <person name="Sun B."/>
            <person name="Zhang H."/>
            <person name="Zhang J."/>
            <person name="Zhu Y."/>
            <person name="Du M."/>
            <person name="Zhao Y."/>
            <person name="Schartl M."/>
            <person name="Tang Q."/>
            <person name="Wang J."/>
        </authorList>
    </citation>
    <scope>NUCLEOTIDE SEQUENCE</scope>
</reference>
<dbReference type="GO" id="GO:0004879">
    <property type="term" value="F:nuclear receptor activity"/>
    <property type="evidence" value="ECO:0007669"/>
    <property type="project" value="InterPro"/>
</dbReference>
<dbReference type="PRINTS" id="PR00398">
    <property type="entry name" value="STRDHORMONER"/>
</dbReference>
<feature type="region of interest" description="Disordered" evidence="14">
    <location>
        <begin position="1"/>
        <end position="22"/>
    </location>
</feature>
<dbReference type="Gene3D" id="1.10.565.10">
    <property type="entry name" value="Retinoid X Receptor"/>
    <property type="match status" value="1"/>
</dbReference>
<feature type="domain" description="Nuclear receptor" evidence="15">
    <location>
        <begin position="97"/>
        <end position="172"/>
    </location>
</feature>
<dbReference type="CDD" id="cd06964">
    <property type="entry name" value="NR_DBD_RAR"/>
    <property type="match status" value="1"/>
</dbReference>
<dbReference type="AlphaFoldDB" id="A0A3P8W339"/>
<dbReference type="PANTHER" id="PTHR24085">
    <property type="entry name" value="NUCLEAR HORMONE RECEPTOR"/>
    <property type="match status" value="1"/>
</dbReference>
<dbReference type="FunFam" id="1.10.565.10:FF:000001">
    <property type="entry name" value="Retinoic acid receptor beta isoform"/>
    <property type="match status" value="1"/>
</dbReference>
<feature type="region of interest" description="Disordered" evidence="14">
    <location>
        <begin position="69"/>
        <end position="91"/>
    </location>
</feature>
<dbReference type="GO" id="GO:0005737">
    <property type="term" value="C:cytoplasm"/>
    <property type="evidence" value="ECO:0007669"/>
    <property type="project" value="UniProtKB-SubCell"/>
</dbReference>
<feature type="compositionally biased region" description="Polar residues" evidence="14">
    <location>
        <begin position="69"/>
        <end position="79"/>
    </location>
</feature>
<dbReference type="PRINTS" id="PR01292">
    <property type="entry name" value="RETNOICACIDR"/>
</dbReference>
<dbReference type="InterPro" id="IPR047158">
    <property type="entry name" value="NR_LBD_RAR"/>
</dbReference>
<dbReference type="PANTHER" id="PTHR24085:SF8">
    <property type="entry name" value="RETINOIC ACID RECEPTOR ALPHA"/>
    <property type="match status" value="1"/>
</dbReference>
<evidence type="ECO:0000256" key="1">
    <source>
        <dbReference type="ARBA" id="ARBA00004123"/>
    </source>
</evidence>
<keyword evidence="10 13" id="KW-0804">Transcription</keyword>
<dbReference type="InterPro" id="IPR035500">
    <property type="entry name" value="NHR-like_dom_sf"/>
</dbReference>
<evidence type="ECO:0000256" key="14">
    <source>
        <dbReference type="SAM" id="MobiDB-lite"/>
    </source>
</evidence>
<accession>A0A3P8W339</accession>
<dbReference type="GeneTree" id="ENSGT00940000159997"/>
<evidence type="ECO:0000313" key="18">
    <source>
        <dbReference type="Proteomes" id="UP000265120"/>
    </source>
</evidence>
<keyword evidence="5 13" id="KW-0479">Metal-binding</keyword>
<evidence type="ECO:0000256" key="11">
    <source>
        <dbReference type="ARBA" id="ARBA00023170"/>
    </source>
</evidence>
<keyword evidence="18" id="KW-1185">Reference proteome</keyword>
<evidence type="ECO:0000256" key="7">
    <source>
        <dbReference type="ARBA" id="ARBA00022833"/>
    </source>
</evidence>
<evidence type="ECO:0000256" key="9">
    <source>
        <dbReference type="ARBA" id="ARBA00023125"/>
    </source>
</evidence>
<dbReference type="GO" id="GO:0035259">
    <property type="term" value="F:nuclear glucocorticoid receptor binding"/>
    <property type="evidence" value="ECO:0007669"/>
    <property type="project" value="TreeGrafter"/>
</dbReference>
<dbReference type="InParanoid" id="A0A3P8W339"/>
<organism evidence="17 18">
    <name type="scientific">Cynoglossus semilaevis</name>
    <name type="common">Tongue sole</name>
    <dbReference type="NCBI Taxonomy" id="244447"/>
    <lineage>
        <taxon>Eukaryota</taxon>
        <taxon>Metazoa</taxon>
        <taxon>Chordata</taxon>
        <taxon>Craniata</taxon>
        <taxon>Vertebrata</taxon>
        <taxon>Euteleostomi</taxon>
        <taxon>Actinopterygii</taxon>
        <taxon>Neopterygii</taxon>
        <taxon>Teleostei</taxon>
        <taxon>Neoteleostei</taxon>
        <taxon>Acanthomorphata</taxon>
        <taxon>Carangaria</taxon>
        <taxon>Pleuronectiformes</taxon>
        <taxon>Pleuronectoidei</taxon>
        <taxon>Cynoglossidae</taxon>
        <taxon>Cynoglossinae</taxon>
        <taxon>Cynoglossus</taxon>
    </lineage>
</organism>